<dbReference type="PANTHER" id="PTHR15396">
    <property type="entry name" value="RIBONUCLEASE P PROTEIN SUBUNIT P40"/>
    <property type="match status" value="1"/>
</dbReference>
<dbReference type="AlphaFoldDB" id="A0A8C0N864"/>
<feature type="compositionally biased region" description="Basic residues" evidence="1">
    <location>
        <begin position="104"/>
        <end position="117"/>
    </location>
</feature>
<evidence type="ECO:0000313" key="4">
    <source>
        <dbReference type="Proteomes" id="UP000002254"/>
    </source>
</evidence>
<evidence type="ECO:0000313" key="5">
    <source>
        <dbReference type="Proteomes" id="UP000694429"/>
    </source>
</evidence>
<dbReference type="Ensembl" id="ENSCAFT00030019727.1">
    <property type="protein sequence ID" value="ENSCAFP00030017203.1"/>
    <property type="gene ID" value="ENSCAFG00030010589.1"/>
</dbReference>
<dbReference type="GO" id="GO:0004526">
    <property type="term" value="F:ribonuclease P activity"/>
    <property type="evidence" value="ECO:0007669"/>
    <property type="project" value="Ensembl"/>
</dbReference>
<protein>
    <submittedName>
        <fullName evidence="3">Ribonuclease P/MRP subunit p40</fullName>
    </submittedName>
</protein>
<dbReference type="Pfam" id="PF08584">
    <property type="entry name" value="Ribonuc_P_40"/>
    <property type="match status" value="1"/>
</dbReference>
<dbReference type="Proteomes" id="UP000002254">
    <property type="component" value="Chromosome 35"/>
</dbReference>
<evidence type="ECO:0000256" key="1">
    <source>
        <dbReference type="SAM" id="MobiDB-lite"/>
    </source>
</evidence>
<reference evidence="2 4" key="1">
    <citation type="journal article" date="2005" name="Nature">
        <title>Genome sequence, comparative analysis and haplotype structure of the domestic dog.</title>
        <authorList>
            <consortium name="Broad Sequencing Platform"/>
            <person name="Lindblad-Toh K."/>
            <person name="Wade C.M."/>
            <person name="Mikkelsen T.S."/>
            <person name="Karlsson E.K."/>
            <person name="Jaffe D.B."/>
            <person name="Kamal M."/>
            <person name="Clamp M."/>
            <person name="Chang J.L."/>
            <person name="Kulbokas E.J. III"/>
            <person name="Zody M.C."/>
            <person name="Mauceli E."/>
            <person name="Xie X."/>
            <person name="Breen M."/>
            <person name="Wayne R.K."/>
            <person name="Ostrander E.A."/>
            <person name="Ponting C.P."/>
            <person name="Galibert F."/>
            <person name="Smith D.R."/>
            <person name="DeJong P.J."/>
            <person name="Kirkness E."/>
            <person name="Alvarez P."/>
            <person name="Biagi T."/>
            <person name="Brockman W."/>
            <person name="Butler J."/>
            <person name="Chin C.W."/>
            <person name="Cook A."/>
            <person name="Cuff J."/>
            <person name="Daly M.J."/>
            <person name="DeCaprio D."/>
            <person name="Gnerre S."/>
            <person name="Grabherr M."/>
            <person name="Kellis M."/>
            <person name="Kleber M."/>
            <person name="Bardeleben C."/>
            <person name="Goodstadt L."/>
            <person name="Heger A."/>
            <person name="Hitte C."/>
            <person name="Kim L."/>
            <person name="Koepfli K.P."/>
            <person name="Parker H.G."/>
            <person name="Pollinger J.P."/>
            <person name="Searle S.M."/>
            <person name="Sutter N.B."/>
            <person name="Thomas R."/>
            <person name="Webber C."/>
            <person name="Baldwin J."/>
            <person name="Abebe A."/>
            <person name="Abouelleil A."/>
            <person name="Aftuck L."/>
            <person name="Ait-Zahra M."/>
            <person name="Aldredge T."/>
            <person name="Allen N."/>
            <person name="An P."/>
            <person name="Anderson S."/>
            <person name="Antoine C."/>
            <person name="Arachchi H."/>
            <person name="Aslam A."/>
            <person name="Ayotte L."/>
            <person name="Bachantsang P."/>
            <person name="Barry A."/>
            <person name="Bayul T."/>
            <person name="Benamara M."/>
            <person name="Berlin A."/>
            <person name="Bessette D."/>
            <person name="Blitshteyn B."/>
            <person name="Bloom T."/>
            <person name="Blye J."/>
            <person name="Boguslavskiy L."/>
            <person name="Bonnet C."/>
            <person name="Boukhgalter B."/>
            <person name="Brown A."/>
            <person name="Cahill P."/>
            <person name="Calixte N."/>
            <person name="Camarata J."/>
            <person name="Cheshatsang Y."/>
            <person name="Chu J."/>
            <person name="Citroen M."/>
            <person name="Collymore A."/>
            <person name="Cooke P."/>
            <person name="Dawoe T."/>
            <person name="Daza R."/>
            <person name="Decktor K."/>
            <person name="DeGray S."/>
            <person name="Dhargay N."/>
            <person name="Dooley K."/>
            <person name="Dooley K."/>
            <person name="Dorje P."/>
            <person name="Dorjee K."/>
            <person name="Dorris L."/>
            <person name="Duffey N."/>
            <person name="Dupes A."/>
            <person name="Egbiremolen O."/>
            <person name="Elong R."/>
            <person name="Falk J."/>
            <person name="Farina A."/>
            <person name="Faro S."/>
            <person name="Ferguson D."/>
            <person name="Ferreira P."/>
            <person name="Fisher S."/>
            <person name="FitzGerald M."/>
            <person name="Foley K."/>
            <person name="Foley C."/>
            <person name="Franke A."/>
            <person name="Friedrich D."/>
            <person name="Gage D."/>
            <person name="Garber M."/>
            <person name="Gearin G."/>
            <person name="Giannoukos G."/>
            <person name="Goode T."/>
            <person name="Goyette A."/>
            <person name="Graham J."/>
            <person name="Grandbois E."/>
            <person name="Gyaltsen K."/>
            <person name="Hafez N."/>
            <person name="Hagopian D."/>
            <person name="Hagos B."/>
            <person name="Hall J."/>
            <person name="Healy C."/>
            <person name="Hegarty R."/>
            <person name="Honan T."/>
            <person name="Horn A."/>
            <person name="Houde N."/>
            <person name="Hughes L."/>
            <person name="Hunnicutt L."/>
            <person name="Husby M."/>
            <person name="Jester B."/>
            <person name="Jones C."/>
            <person name="Kamat A."/>
            <person name="Kanga B."/>
            <person name="Kells C."/>
            <person name="Khazanovich D."/>
            <person name="Kieu A.C."/>
            <person name="Kisner P."/>
            <person name="Kumar M."/>
            <person name="Lance K."/>
            <person name="Landers T."/>
            <person name="Lara M."/>
            <person name="Lee W."/>
            <person name="Leger J.P."/>
            <person name="Lennon N."/>
            <person name="Leuper L."/>
            <person name="LeVine S."/>
            <person name="Liu J."/>
            <person name="Liu X."/>
            <person name="Lokyitsang Y."/>
            <person name="Lokyitsang T."/>
            <person name="Lui A."/>
            <person name="Macdonald J."/>
            <person name="Major J."/>
            <person name="Marabella R."/>
            <person name="Maru K."/>
            <person name="Matthews C."/>
            <person name="McDonough S."/>
            <person name="Mehta T."/>
            <person name="Meldrim J."/>
            <person name="Melnikov A."/>
            <person name="Meneus L."/>
            <person name="Mihalev A."/>
            <person name="Mihova T."/>
            <person name="Miller K."/>
            <person name="Mittelman R."/>
            <person name="Mlenga V."/>
            <person name="Mulrain L."/>
            <person name="Munson G."/>
            <person name="Navidi A."/>
            <person name="Naylor J."/>
            <person name="Nguyen T."/>
            <person name="Nguyen N."/>
            <person name="Nguyen C."/>
            <person name="Nguyen T."/>
            <person name="Nicol R."/>
            <person name="Norbu N."/>
            <person name="Norbu C."/>
            <person name="Novod N."/>
            <person name="Nyima T."/>
            <person name="Olandt P."/>
            <person name="O'Neill B."/>
            <person name="O'Neill K."/>
            <person name="Osman S."/>
            <person name="Oyono L."/>
            <person name="Patti C."/>
            <person name="Perrin D."/>
            <person name="Phunkhang P."/>
            <person name="Pierre F."/>
            <person name="Priest M."/>
            <person name="Rachupka A."/>
            <person name="Raghuraman S."/>
            <person name="Rameau R."/>
            <person name="Ray V."/>
            <person name="Raymond C."/>
            <person name="Rege F."/>
            <person name="Rise C."/>
            <person name="Rogers J."/>
            <person name="Rogov P."/>
            <person name="Sahalie J."/>
            <person name="Settipalli S."/>
            <person name="Sharpe T."/>
            <person name="Shea T."/>
            <person name="Sheehan M."/>
            <person name="Sherpa N."/>
            <person name="Shi J."/>
            <person name="Shih D."/>
            <person name="Sloan J."/>
            <person name="Smith C."/>
            <person name="Sparrow T."/>
            <person name="Stalker J."/>
            <person name="Stange-Thomann N."/>
            <person name="Stavropoulos S."/>
            <person name="Stone C."/>
            <person name="Stone S."/>
            <person name="Sykes S."/>
            <person name="Tchuinga P."/>
            <person name="Tenzing P."/>
            <person name="Tesfaye S."/>
            <person name="Thoulutsang D."/>
            <person name="Thoulutsang Y."/>
            <person name="Topham K."/>
            <person name="Topping I."/>
            <person name="Tsamla T."/>
            <person name="Vassiliev H."/>
            <person name="Venkataraman V."/>
            <person name="Vo A."/>
            <person name="Wangchuk T."/>
            <person name="Wangdi T."/>
            <person name="Weiand M."/>
            <person name="Wilkinson J."/>
            <person name="Wilson A."/>
            <person name="Yadav S."/>
            <person name="Yang S."/>
            <person name="Yang X."/>
            <person name="Young G."/>
            <person name="Yu Q."/>
            <person name="Zainoun J."/>
            <person name="Zembek L."/>
            <person name="Zimmer A."/>
            <person name="Lander E.S."/>
        </authorList>
    </citation>
    <scope>NUCLEOTIDE SEQUENCE [LARGE SCALE GENOMIC DNA]</scope>
    <source>
        <strain evidence="2">Boxer</strain>
    </source>
</reference>
<organism evidence="3 5">
    <name type="scientific">Canis lupus familiaris</name>
    <name type="common">Dog</name>
    <name type="synonym">Canis familiaris</name>
    <dbReference type="NCBI Taxonomy" id="9615"/>
    <lineage>
        <taxon>Eukaryota</taxon>
        <taxon>Metazoa</taxon>
        <taxon>Chordata</taxon>
        <taxon>Craniata</taxon>
        <taxon>Vertebrata</taxon>
        <taxon>Euteleostomi</taxon>
        <taxon>Mammalia</taxon>
        <taxon>Eutheria</taxon>
        <taxon>Laurasiatheria</taxon>
        <taxon>Carnivora</taxon>
        <taxon>Caniformia</taxon>
        <taxon>Canidae</taxon>
        <taxon>Canis</taxon>
    </lineage>
</organism>
<dbReference type="PANTHER" id="PTHR15396:SF1">
    <property type="entry name" value="RIBONUCLEASE P PROTEIN SUBUNIT P40"/>
    <property type="match status" value="1"/>
</dbReference>
<accession>A0A8C0N864</accession>
<feature type="region of interest" description="Disordered" evidence="1">
    <location>
        <begin position="104"/>
        <end position="168"/>
    </location>
</feature>
<name>A0A8C0N864_CANLF</name>
<dbReference type="GO" id="GO:0030681">
    <property type="term" value="C:multimeric ribonuclease P complex"/>
    <property type="evidence" value="ECO:0007669"/>
    <property type="project" value="Ensembl"/>
</dbReference>
<sequence length="492" mass="54181">MLGIVVSPVLQSGRSRSCRNTSSRMRRARGPCPLLSGAAARPGRFAELAGCSVPRLVLSQEGRGRDAEPPERFLLLPGGSRWPSQSLAGEPACLRERFALRGPRARAGRPCSRHRPGASRGDAAGRSVRVPPPPRGGLGVRGGIGEADPPASRRTGRGPAAGQGPSSPAHVSFLIPECGILSKELKNLVMETGPYYFVKNLPLHELITQEFINTFVKKGSCYALTHNTNIDEDNTVALLPNGKLILSLDKDTYEETGLQGRPSQYSGRKVMKFIVSIDLMDLSFNPNSKKYERISWSFKEKKPLKFDFLLAWHHTGAEESTMMSYFSNYRIQELQPKIALSTVTELQCPVLRSGALQGEPEAACSAPELLDWLGAVFSRADLTNEPNSFVSTYCCPQPSTVVARAYLCTITGFILPEKICLLLEQLCHYFDEPKLAPWVTLSVQGFADSPVSWRENEHGFRKGGEHLYNFVIFNNQDYWLQMAVGANDDCPP</sequence>
<evidence type="ECO:0000313" key="3">
    <source>
        <dbReference type="Ensembl" id="ENSCAFP00030017203.1"/>
    </source>
</evidence>
<feature type="compositionally biased region" description="Gly residues" evidence="1">
    <location>
        <begin position="136"/>
        <end position="145"/>
    </location>
</feature>
<dbReference type="OrthoDB" id="63112at2759"/>
<dbReference type="GO" id="GO:0033204">
    <property type="term" value="F:ribonuclease P RNA binding"/>
    <property type="evidence" value="ECO:0007669"/>
    <property type="project" value="Ensembl"/>
</dbReference>
<reference evidence="3" key="3">
    <citation type="submission" date="2025-05" db="UniProtKB">
        <authorList>
            <consortium name="Ensembl"/>
        </authorList>
    </citation>
    <scope>IDENTIFICATION</scope>
</reference>
<proteinExistence type="predicted"/>
<dbReference type="GO" id="GO:0001682">
    <property type="term" value="P:tRNA 5'-leader removal"/>
    <property type="evidence" value="ECO:0007669"/>
    <property type="project" value="Ensembl"/>
</dbReference>
<evidence type="ECO:0000313" key="2">
    <source>
        <dbReference type="Ensembl" id="ENSCAFP00000013892.5"/>
    </source>
</evidence>
<dbReference type="Ensembl" id="ENSCAFT00000015009.5">
    <property type="protein sequence ID" value="ENSCAFP00000013892.5"/>
    <property type="gene ID" value="ENSCAFG00000009435.5"/>
</dbReference>
<dbReference type="Proteomes" id="UP000694429">
    <property type="component" value="Chromosome 35"/>
</dbReference>
<reference evidence="3" key="2">
    <citation type="submission" date="2019-03" db="EMBL/GenBank/DDBJ databases">
        <authorList>
            <person name="Warren W.C."/>
            <person name="Johnson G.S."/>
        </authorList>
    </citation>
    <scope>NUCLEOTIDE SEQUENCE [LARGE SCALE GENOMIC DNA]</scope>
    <source>
        <strain evidence="3">Basenji</strain>
    </source>
</reference>
<gene>
    <name evidence="3" type="primary">RPP40</name>
</gene>
<dbReference type="InterPro" id="IPR013893">
    <property type="entry name" value="RNase_P_Rpp40"/>
</dbReference>